<dbReference type="HOGENOM" id="CLU_027011_1_0_1"/>
<dbReference type="PANTHER" id="PTHR24410">
    <property type="entry name" value="HL07962P-RELATED"/>
    <property type="match status" value="1"/>
</dbReference>
<dbReference type="Proteomes" id="UP000022910">
    <property type="component" value="Unassembled WGS sequence"/>
</dbReference>
<dbReference type="SMART" id="SM00225">
    <property type="entry name" value="BTB"/>
    <property type="match status" value="1"/>
</dbReference>
<protein>
    <recommendedName>
        <fullName evidence="1">BTB domain-containing protein</fullName>
    </recommendedName>
</protein>
<accession>A0A015JG24</accession>
<organism evidence="2 3">
    <name type="scientific">Rhizophagus irregularis (strain DAOM 197198w)</name>
    <name type="common">Glomus intraradices</name>
    <dbReference type="NCBI Taxonomy" id="1432141"/>
    <lineage>
        <taxon>Eukaryota</taxon>
        <taxon>Fungi</taxon>
        <taxon>Fungi incertae sedis</taxon>
        <taxon>Mucoromycota</taxon>
        <taxon>Glomeromycotina</taxon>
        <taxon>Glomeromycetes</taxon>
        <taxon>Glomerales</taxon>
        <taxon>Glomeraceae</taxon>
        <taxon>Rhizophagus</taxon>
    </lineage>
</organism>
<reference evidence="2 3" key="1">
    <citation type="submission" date="2014-02" db="EMBL/GenBank/DDBJ databases">
        <title>Single nucleus genome sequencing reveals high similarity among nuclei of an endomycorrhizal fungus.</title>
        <authorList>
            <person name="Lin K."/>
            <person name="Geurts R."/>
            <person name="Zhang Z."/>
            <person name="Limpens E."/>
            <person name="Saunders D.G."/>
            <person name="Mu D."/>
            <person name="Pang E."/>
            <person name="Cao H."/>
            <person name="Cha H."/>
            <person name="Lin T."/>
            <person name="Zhou Q."/>
            <person name="Shang Y."/>
            <person name="Li Y."/>
            <person name="Ivanov S."/>
            <person name="Sharma T."/>
            <person name="Velzen R.V."/>
            <person name="Ruijter N.D."/>
            <person name="Aanen D.K."/>
            <person name="Win J."/>
            <person name="Kamoun S."/>
            <person name="Bisseling T."/>
            <person name="Huang S."/>
        </authorList>
    </citation>
    <scope>NUCLEOTIDE SEQUENCE [LARGE SCALE GENOMIC DNA]</scope>
    <source>
        <strain evidence="3">DAOM197198w</strain>
    </source>
</reference>
<dbReference type="SUPFAM" id="SSF54695">
    <property type="entry name" value="POZ domain"/>
    <property type="match status" value="1"/>
</dbReference>
<proteinExistence type="predicted"/>
<dbReference type="Gene3D" id="2.60.120.920">
    <property type="match status" value="1"/>
</dbReference>
<comment type="caution">
    <text evidence="2">The sequence shown here is derived from an EMBL/GenBank/DDBJ whole genome shotgun (WGS) entry which is preliminary data.</text>
</comment>
<dbReference type="InterPro" id="IPR051481">
    <property type="entry name" value="BTB-POZ/Galectin-3-binding"/>
</dbReference>
<dbReference type="AlphaFoldDB" id="A0A015JG24"/>
<name>A0A015JG24_RHIIW</name>
<dbReference type="InterPro" id="IPR013320">
    <property type="entry name" value="ConA-like_dom_sf"/>
</dbReference>
<evidence type="ECO:0000313" key="2">
    <source>
        <dbReference type="EMBL" id="EXX68472.1"/>
    </source>
</evidence>
<dbReference type="SUPFAM" id="SSF49899">
    <property type="entry name" value="Concanavalin A-like lectins/glucanases"/>
    <property type="match status" value="1"/>
</dbReference>
<dbReference type="InterPro" id="IPR043136">
    <property type="entry name" value="B30.2/SPRY_sf"/>
</dbReference>
<dbReference type="InterPro" id="IPR000210">
    <property type="entry name" value="BTB/POZ_dom"/>
</dbReference>
<dbReference type="PANTHER" id="PTHR24410:SF23">
    <property type="entry name" value="BTB DOMAIN-CONTAINING PROTEIN-RELATED"/>
    <property type="match status" value="1"/>
</dbReference>
<dbReference type="OrthoDB" id="9997739at2759"/>
<dbReference type="InterPro" id="IPR011333">
    <property type="entry name" value="SKP1/BTB/POZ_sf"/>
</dbReference>
<dbReference type="PROSITE" id="PS50097">
    <property type="entry name" value="BTB"/>
    <property type="match status" value="1"/>
</dbReference>
<dbReference type="EMBL" id="JEMT01017276">
    <property type="protein sequence ID" value="EXX68472.1"/>
    <property type="molecule type" value="Genomic_DNA"/>
</dbReference>
<sequence length="454" mass="52401">MMRGYSLEQDLRLLFNNPKYSDIEIICKDEKKLYASRIILAARSEVFDGLLYNGMKESYENQITFPTIYSSGMEIILEYAYIGSIKKESLTKDNIIEAFNTADYFQLVKLQEFIMKTIKYTIKDNYKNNYLPELLSKAVDIMVLSEDNILLNLLVETVATIPLNTIEFGRLSIKALQYLLSCTHKKKKPFATPEYEVFRYSAILVAKNISNNTYKILIKLLPTLEQLENSIKVNNKLITNHKKLARELESLVKFIDFKRIKEQIITDIIEPLEITPTVIVYRSNNKVFNNIRGISCLYEFAYVWDRSTCGSNLLIEDNGKVVTAKKDCTSRQFVRTKIEFEDEGVIEWNVIIKKDGRAWIGVCASENFNYNLAADDSKVLGIGYIGPNSKYFSPFEDNTIITCHLDMNKRTCTFTVNDKKYQGLLTWDPSSKVYPLVSLLYPGQLQIQPFSYNK</sequence>
<evidence type="ECO:0000313" key="3">
    <source>
        <dbReference type="Proteomes" id="UP000022910"/>
    </source>
</evidence>
<feature type="domain" description="BTB" evidence="1">
    <location>
        <begin position="21"/>
        <end position="89"/>
    </location>
</feature>
<gene>
    <name evidence="2" type="ORF">RirG_104850</name>
</gene>
<dbReference type="Gene3D" id="3.30.710.10">
    <property type="entry name" value="Potassium Channel Kv1.1, Chain A"/>
    <property type="match status" value="1"/>
</dbReference>
<dbReference type="Pfam" id="PF00651">
    <property type="entry name" value="BTB"/>
    <property type="match status" value="1"/>
</dbReference>
<keyword evidence="3" id="KW-1185">Reference proteome</keyword>
<evidence type="ECO:0000259" key="1">
    <source>
        <dbReference type="PROSITE" id="PS50097"/>
    </source>
</evidence>